<dbReference type="GO" id="GO:0005739">
    <property type="term" value="C:mitochondrion"/>
    <property type="evidence" value="ECO:0007669"/>
    <property type="project" value="TreeGrafter"/>
</dbReference>
<protein>
    <recommendedName>
        <fullName evidence="2">DUF1279 domain-containing protein</fullName>
    </recommendedName>
</protein>
<dbReference type="Pfam" id="PF06916">
    <property type="entry name" value="FAM210A-B_dom"/>
    <property type="match status" value="1"/>
</dbReference>
<dbReference type="PANTHER" id="PTHR21377">
    <property type="entry name" value="PROTEIN FAM210B, MITOCHONDRIAL"/>
    <property type="match status" value="1"/>
</dbReference>
<dbReference type="GeneID" id="28730034"/>
<evidence type="ECO:0000259" key="2">
    <source>
        <dbReference type="Pfam" id="PF06916"/>
    </source>
</evidence>
<accession>A0A0M8MQ01</accession>
<dbReference type="PANTHER" id="PTHR21377:SF0">
    <property type="entry name" value="PROTEIN FAM210B, MITOCHONDRIAL"/>
    <property type="match status" value="1"/>
</dbReference>
<keyword evidence="1" id="KW-0812">Transmembrane</keyword>
<proteinExistence type="predicted"/>
<dbReference type="RefSeq" id="XP_017993650.1">
    <property type="nucleotide sequence ID" value="XM_018138158.1"/>
</dbReference>
<dbReference type="AlphaFoldDB" id="A0A0M8MQ01"/>
<dbReference type="VEuPathDB" id="FungiDB:Malapachy_3696"/>
<evidence type="ECO:0000313" key="3">
    <source>
        <dbReference type="EMBL" id="KOS16018.1"/>
    </source>
</evidence>
<dbReference type="EMBL" id="LGAV01000001">
    <property type="protein sequence ID" value="KOS16018.1"/>
    <property type="molecule type" value="Genomic_DNA"/>
</dbReference>
<gene>
    <name evidence="3" type="ORF">Malapachy_3696</name>
</gene>
<feature type="domain" description="DUF1279" evidence="2">
    <location>
        <begin position="1"/>
        <end position="120"/>
    </location>
</feature>
<dbReference type="InterPro" id="IPR045866">
    <property type="entry name" value="FAM210A/B-like"/>
</dbReference>
<organism evidence="3 4">
    <name type="scientific">Malassezia pachydermatis</name>
    <dbReference type="NCBI Taxonomy" id="77020"/>
    <lineage>
        <taxon>Eukaryota</taxon>
        <taxon>Fungi</taxon>
        <taxon>Dikarya</taxon>
        <taxon>Basidiomycota</taxon>
        <taxon>Ustilaginomycotina</taxon>
        <taxon>Malasseziomycetes</taxon>
        <taxon>Malasseziales</taxon>
        <taxon>Malasseziaceae</taxon>
        <taxon>Malassezia</taxon>
    </lineage>
</organism>
<dbReference type="InterPro" id="IPR009688">
    <property type="entry name" value="FAM210A/B-like_dom"/>
</dbReference>
<keyword evidence="1" id="KW-0472">Membrane</keyword>
<comment type="caution">
    <text evidence="3">The sequence shown here is derived from an EMBL/GenBank/DDBJ whole genome shotgun (WGS) entry which is preliminary data.</text>
</comment>
<feature type="transmembrane region" description="Helical" evidence="1">
    <location>
        <begin position="7"/>
        <end position="31"/>
    </location>
</feature>
<feature type="transmembrane region" description="Helical" evidence="1">
    <location>
        <begin position="106"/>
        <end position="127"/>
    </location>
</feature>
<evidence type="ECO:0000256" key="1">
    <source>
        <dbReference type="SAM" id="Phobius"/>
    </source>
</evidence>
<keyword evidence="4" id="KW-1185">Reference proteome</keyword>
<reference evidence="3 4" key="1">
    <citation type="submission" date="2015-07" db="EMBL/GenBank/DDBJ databases">
        <title>Draft Genome Sequence of Malassezia furfur CBS1878 and Malassezia pachydermatis CBS1879.</title>
        <authorList>
            <person name="Triana S."/>
            <person name="Ohm R."/>
            <person name="Gonzalez A."/>
            <person name="DeCock H."/>
            <person name="Restrepo S."/>
            <person name="Celis A."/>
        </authorList>
    </citation>
    <scope>NUCLEOTIDE SEQUENCE [LARGE SCALE GENOMIC DNA]</scope>
    <source>
        <strain evidence="3 4">CBS 1879</strain>
    </source>
</reference>
<sequence length="143" mass="16406">MKRYGWWALGVYTGLSFIDCMATFAAIHFYASEQVDDLEALLSKWLGPIMKKLKKEDPQEKQESAILNYVKKLFVEEKPEKSHDVEQLFARISTEFVLAYAIHKTILLPFRAGLTAMITPSIVRALARRGWIRPIKEATAKMT</sequence>
<keyword evidence="1" id="KW-1133">Transmembrane helix</keyword>
<name>A0A0M8MQ01_9BASI</name>
<evidence type="ECO:0000313" key="4">
    <source>
        <dbReference type="Proteomes" id="UP000037751"/>
    </source>
</evidence>
<dbReference type="OrthoDB" id="426386at2759"/>
<dbReference type="Proteomes" id="UP000037751">
    <property type="component" value="Unassembled WGS sequence"/>
</dbReference>